<evidence type="ECO:0000259" key="10">
    <source>
        <dbReference type="PROSITE" id="PS50142"/>
    </source>
</evidence>
<protein>
    <recommendedName>
        <fullName evidence="8">Ribonuclease 3</fullName>
        <ecNumber evidence="8">3.1.26.3</ecNumber>
    </recommendedName>
    <alternativeName>
        <fullName evidence="8">Ribonuclease III</fullName>
        <shortName evidence="8">RNase III</shortName>
    </alternativeName>
</protein>
<organism evidence="11 12">
    <name type="scientific">Mycoplasma zalophi</name>
    <dbReference type="NCBI Taxonomy" id="191287"/>
    <lineage>
        <taxon>Bacteria</taxon>
        <taxon>Bacillati</taxon>
        <taxon>Mycoplasmatota</taxon>
        <taxon>Mollicutes</taxon>
        <taxon>Mycoplasmataceae</taxon>
        <taxon>Mycoplasma</taxon>
    </lineage>
</organism>
<dbReference type="CDD" id="cd10845">
    <property type="entry name" value="DSRM_RNAse_III_family"/>
    <property type="match status" value="1"/>
</dbReference>
<dbReference type="EMBL" id="JAHMHH010000001">
    <property type="protein sequence ID" value="MBU4692092.1"/>
    <property type="molecule type" value="Genomic_DNA"/>
</dbReference>
<keyword evidence="8" id="KW-0698">rRNA processing</keyword>
<feature type="domain" description="RNase III" evidence="10">
    <location>
        <begin position="9"/>
        <end position="138"/>
    </location>
</feature>
<keyword evidence="7 8" id="KW-0694">RNA-binding</keyword>
<dbReference type="RefSeq" id="WP_216488376.1">
    <property type="nucleotide sequence ID" value="NZ_JAHMHH010000001.1"/>
</dbReference>
<evidence type="ECO:0000313" key="12">
    <source>
        <dbReference type="Proteomes" id="UP000718793"/>
    </source>
</evidence>
<gene>
    <name evidence="8 11" type="primary">rnc</name>
    <name evidence="11" type="ORF">KQ875_00570</name>
</gene>
<evidence type="ECO:0000256" key="4">
    <source>
        <dbReference type="ARBA" id="ARBA00022722"/>
    </source>
</evidence>
<keyword evidence="5 8" id="KW-0255">Endonuclease</keyword>
<comment type="caution">
    <text evidence="11">The sequence shown here is derived from an EMBL/GenBank/DDBJ whole genome shotgun (WGS) entry which is preliminary data.</text>
</comment>
<keyword evidence="8" id="KW-0699">rRNA-binding</keyword>
<name>A0ABS6DP38_9MOLU</name>
<dbReference type="InterPro" id="IPR011907">
    <property type="entry name" value="RNase_III"/>
</dbReference>
<comment type="subunit">
    <text evidence="8">Homodimer.</text>
</comment>
<accession>A0ABS6DP38</accession>
<feature type="active site" evidence="8">
    <location>
        <position position="56"/>
    </location>
</feature>
<keyword evidence="8" id="KW-0479">Metal-binding</keyword>
<evidence type="ECO:0000256" key="1">
    <source>
        <dbReference type="ARBA" id="ARBA00000109"/>
    </source>
</evidence>
<keyword evidence="8" id="KW-0460">Magnesium</keyword>
<comment type="cofactor">
    <cofactor evidence="8">
        <name>Mg(2+)</name>
        <dbReference type="ChEBI" id="CHEBI:18420"/>
    </cofactor>
</comment>
<feature type="binding site" evidence="8">
    <location>
        <position position="127"/>
    </location>
    <ligand>
        <name>Mg(2+)</name>
        <dbReference type="ChEBI" id="CHEBI:18420"/>
    </ligand>
</feature>
<comment type="function">
    <text evidence="8">Digests double-stranded RNA. Involved in the processing of primary rRNA transcript to yield the immediate precursors to the large and small rRNAs (23S and 16S). Processes some mRNAs, and tRNAs when they are encoded in the rRNA operon. Processes pre-crRNA and tracrRNA of type II CRISPR loci if present in the organism.</text>
</comment>
<comment type="similarity">
    <text evidence="2">Belongs to the ribonuclease III family.</text>
</comment>
<proteinExistence type="inferred from homology"/>
<keyword evidence="4 8" id="KW-0540">Nuclease</keyword>
<evidence type="ECO:0000259" key="9">
    <source>
        <dbReference type="PROSITE" id="PS50137"/>
    </source>
</evidence>
<dbReference type="SMART" id="SM00358">
    <property type="entry name" value="DSRM"/>
    <property type="match status" value="1"/>
</dbReference>
<dbReference type="HAMAP" id="MF_00104">
    <property type="entry name" value="RNase_III"/>
    <property type="match status" value="1"/>
</dbReference>
<sequence length="227" mass="26048">MNNEFTTKLLDILHKFEINTAGLKDFTFFDISFTHSTFANEHRQYKSYELNEYLGDAILQFKVSEYLFLKHNDIDEGHATTLRSTLVKTENLAKISQKYGLFSLLKASKGAIHQLQNSKKVYADIFESFIAGTYLSLGMKAVEKILQKTIFTEVKYYVNKENKDAKTLFQEFIQSNDLSVSYETKKHEDGFISTVIYNKTKYGVGIGKNKKEAEENAAKNALENLNI</sequence>
<evidence type="ECO:0000313" key="11">
    <source>
        <dbReference type="EMBL" id="MBU4692092.1"/>
    </source>
</evidence>
<dbReference type="SMART" id="SM00535">
    <property type="entry name" value="RIBOc"/>
    <property type="match status" value="1"/>
</dbReference>
<evidence type="ECO:0000256" key="8">
    <source>
        <dbReference type="HAMAP-Rule" id="MF_00104"/>
    </source>
</evidence>
<keyword evidence="6 8" id="KW-0378">Hydrolase</keyword>
<dbReference type="PROSITE" id="PS50142">
    <property type="entry name" value="RNASE_3_2"/>
    <property type="match status" value="1"/>
</dbReference>
<comment type="catalytic activity">
    <reaction evidence="1 8">
        <text>Endonucleolytic cleavage to 5'-phosphomonoester.</text>
        <dbReference type="EC" id="3.1.26.3"/>
    </reaction>
</comment>
<dbReference type="PROSITE" id="PS50137">
    <property type="entry name" value="DS_RBD"/>
    <property type="match status" value="1"/>
</dbReference>
<comment type="subcellular location">
    <subcellularLocation>
        <location evidence="8">Cytoplasm</location>
    </subcellularLocation>
</comment>
<dbReference type="InterPro" id="IPR014720">
    <property type="entry name" value="dsRBD_dom"/>
</dbReference>
<dbReference type="Pfam" id="PF14622">
    <property type="entry name" value="Ribonucleas_3_3"/>
    <property type="match status" value="1"/>
</dbReference>
<keyword evidence="8" id="KW-0963">Cytoplasm</keyword>
<keyword evidence="12" id="KW-1185">Reference proteome</keyword>
<evidence type="ECO:0000256" key="7">
    <source>
        <dbReference type="ARBA" id="ARBA00022884"/>
    </source>
</evidence>
<evidence type="ECO:0000256" key="2">
    <source>
        <dbReference type="ARBA" id="ARBA00010183"/>
    </source>
</evidence>
<dbReference type="PANTHER" id="PTHR11207:SF0">
    <property type="entry name" value="RIBONUCLEASE 3"/>
    <property type="match status" value="1"/>
</dbReference>
<evidence type="ECO:0000256" key="6">
    <source>
        <dbReference type="ARBA" id="ARBA00022801"/>
    </source>
</evidence>
<dbReference type="Pfam" id="PF00035">
    <property type="entry name" value="dsrm"/>
    <property type="match status" value="1"/>
</dbReference>
<feature type="active site" evidence="8">
    <location>
        <position position="127"/>
    </location>
</feature>
<dbReference type="GO" id="GO:0004525">
    <property type="term" value="F:ribonuclease III activity"/>
    <property type="evidence" value="ECO:0007669"/>
    <property type="project" value="UniProtKB-EC"/>
</dbReference>
<feature type="domain" description="DRBM" evidence="9">
    <location>
        <begin position="164"/>
        <end position="227"/>
    </location>
</feature>
<keyword evidence="3 8" id="KW-0507">mRNA processing</keyword>
<keyword evidence="8" id="KW-0819">tRNA processing</keyword>
<dbReference type="CDD" id="cd00593">
    <property type="entry name" value="RIBOc"/>
    <property type="match status" value="1"/>
</dbReference>
<reference evidence="11" key="1">
    <citation type="submission" date="2021-06" db="EMBL/GenBank/DDBJ databases">
        <title>Novel Mycoplasma species detected in California sea lions (Zalophus californianus) from the USA.</title>
        <authorList>
            <person name="Volokhov D.V."/>
            <person name="Furtak V.A."/>
            <person name="Zagorodnyaya T.A."/>
        </authorList>
    </citation>
    <scope>NUCLEOTIDE SEQUENCE [LARGE SCALE GENOMIC DNA]</scope>
    <source>
        <strain evidence="11">CSL 5346</strain>
    </source>
</reference>
<dbReference type="PANTHER" id="PTHR11207">
    <property type="entry name" value="RIBONUCLEASE III"/>
    <property type="match status" value="1"/>
</dbReference>
<feature type="binding site" evidence="8">
    <location>
        <position position="52"/>
    </location>
    <ligand>
        <name>Mg(2+)</name>
        <dbReference type="ChEBI" id="CHEBI:18420"/>
    </ligand>
</feature>
<dbReference type="InterPro" id="IPR000999">
    <property type="entry name" value="RNase_III_dom"/>
</dbReference>
<dbReference type="Proteomes" id="UP000718793">
    <property type="component" value="Unassembled WGS sequence"/>
</dbReference>
<feature type="binding site" evidence="8">
    <location>
        <position position="124"/>
    </location>
    <ligand>
        <name>Mg(2+)</name>
        <dbReference type="ChEBI" id="CHEBI:18420"/>
    </ligand>
</feature>
<dbReference type="NCBIfam" id="TIGR02191">
    <property type="entry name" value="RNaseIII"/>
    <property type="match status" value="1"/>
</dbReference>
<evidence type="ECO:0000256" key="5">
    <source>
        <dbReference type="ARBA" id="ARBA00022759"/>
    </source>
</evidence>
<dbReference type="EC" id="3.1.26.3" evidence="8"/>
<evidence type="ECO:0000256" key="3">
    <source>
        <dbReference type="ARBA" id="ARBA00022664"/>
    </source>
</evidence>